<dbReference type="Gene3D" id="1.10.760.10">
    <property type="entry name" value="Cytochrome c-like domain"/>
    <property type="match status" value="1"/>
</dbReference>
<keyword evidence="1 6" id="KW-0349">Heme</keyword>
<dbReference type="EMBL" id="OX458333">
    <property type="protein sequence ID" value="CAI8760832.1"/>
    <property type="molecule type" value="Genomic_DNA"/>
</dbReference>
<dbReference type="PROSITE" id="PS51007">
    <property type="entry name" value="CYTC"/>
    <property type="match status" value="1"/>
</dbReference>
<protein>
    <submittedName>
        <fullName evidence="8">Cytochrome c peroxidase</fullName>
        <ecNumber evidence="8">1.11.1.5</ecNumber>
    </submittedName>
</protein>
<keyword evidence="2 6" id="KW-0479">Metal-binding</keyword>
<dbReference type="InterPro" id="IPR051395">
    <property type="entry name" value="Cytochrome_c_Peroxidase/MauG"/>
</dbReference>
<evidence type="ECO:0000256" key="4">
    <source>
        <dbReference type="ARBA" id="ARBA00023002"/>
    </source>
</evidence>
<evidence type="ECO:0000256" key="6">
    <source>
        <dbReference type="PROSITE-ProRule" id="PRU00433"/>
    </source>
</evidence>
<evidence type="ECO:0000313" key="8">
    <source>
        <dbReference type="EMBL" id="CAI8760832.1"/>
    </source>
</evidence>
<keyword evidence="5 6" id="KW-0408">Iron</keyword>
<organism evidence="8 9">
    <name type="scientific">Methylocaldum szegediense</name>
    <dbReference type="NCBI Taxonomy" id="73780"/>
    <lineage>
        <taxon>Bacteria</taxon>
        <taxon>Pseudomonadati</taxon>
        <taxon>Pseudomonadota</taxon>
        <taxon>Gammaproteobacteria</taxon>
        <taxon>Methylococcales</taxon>
        <taxon>Methylococcaceae</taxon>
        <taxon>Methylocaldum</taxon>
    </lineage>
</organism>
<sequence length="667" mass="71799">MRFRPGVWLPLVLAVLLVGDSLVYVFFFSNLAFPDAPETSRTLTSTSKATPQEIGAFDLLGRTVSKAEAQRLLQTEDGRRQLALENGAIEISRDLIALGRRAFYEETYGNEVFLTDVVGVVDGPINLWKLAKSVMALGGKPTTNLQVRLDRDVTIGEQTFRRGTWINTGLDVPRGAFVPLGMRIFLQHGRLRVGMTCAACHATVDPDTGAIIEGAPNADVNAGLLLAFATNSAAFFRQTGVNPTRFPAGDHIYLKADGQVARLPDPQAVEDAVDAALLAWPPGNFDSTGDLENNPTQIPNSYTFGAWPYGWSGFASTGWFHGLTTLNANVHGTNSDMTTGADSSEELLGIDKETYLGVILQRSANGDFRLPEGEQPSLFFKRVDPTPGVPGLNSAVAMPGYPKGSIFILDGLMPNTPGLPVAAQLNGLSAWQNTLAPPPGRSEDKEAVRRRAKVFSKAGCSGCHSGPRFTNNRILPQPEIGTQPSRAKALAAFWWTFVPPKTYPADTPVPLPPDPKMLPVPTEITPKEDQRLAYAQDNPAGGYKVPTFIGLKVSAPYLHDGGVAAGPEAFRREGGRTVISKPDQLGTSILFRGIVPDPSNSLRVLLDRGLRAAVIAANRADSRLQKANVDGSGHAFWVDEEAGFSLQDQDDLIAFLLSLDDEPAVLP</sequence>
<keyword evidence="9" id="KW-1185">Reference proteome</keyword>
<proteinExistence type="predicted"/>
<dbReference type="InterPro" id="IPR036909">
    <property type="entry name" value="Cyt_c-like_dom_sf"/>
</dbReference>
<name>A0ABN8X1U0_9GAMM</name>
<accession>A0ABN8X1U0</accession>
<reference evidence="8 9" key="1">
    <citation type="submission" date="2023-03" db="EMBL/GenBank/DDBJ databases">
        <authorList>
            <person name="Pearce D."/>
        </authorList>
    </citation>
    <scope>NUCLEOTIDE SEQUENCE [LARGE SCALE GENOMIC DNA]</scope>
    <source>
        <strain evidence="8">Msz</strain>
    </source>
</reference>
<keyword evidence="3" id="KW-0732">Signal</keyword>
<keyword evidence="8" id="KW-0575">Peroxidase</keyword>
<dbReference type="EC" id="1.11.1.5" evidence="8"/>
<dbReference type="PANTHER" id="PTHR30600:SF10">
    <property type="entry name" value="BLL6722 PROTEIN"/>
    <property type="match status" value="1"/>
</dbReference>
<evidence type="ECO:0000256" key="3">
    <source>
        <dbReference type="ARBA" id="ARBA00022729"/>
    </source>
</evidence>
<evidence type="ECO:0000256" key="5">
    <source>
        <dbReference type="ARBA" id="ARBA00023004"/>
    </source>
</evidence>
<evidence type="ECO:0000313" key="9">
    <source>
        <dbReference type="Proteomes" id="UP001162030"/>
    </source>
</evidence>
<keyword evidence="4 8" id="KW-0560">Oxidoreductase</keyword>
<gene>
    <name evidence="8" type="ORF">MSZNOR_0841</name>
</gene>
<dbReference type="SUPFAM" id="SSF46626">
    <property type="entry name" value="Cytochrome c"/>
    <property type="match status" value="1"/>
</dbReference>
<dbReference type="PANTHER" id="PTHR30600">
    <property type="entry name" value="CYTOCHROME C PEROXIDASE-RELATED"/>
    <property type="match status" value="1"/>
</dbReference>
<dbReference type="InterPro" id="IPR009056">
    <property type="entry name" value="Cyt_c-like_dom"/>
</dbReference>
<dbReference type="Proteomes" id="UP001162030">
    <property type="component" value="Chromosome"/>
</dbReference>
<evidence type="ECO:0000259" key="7">
    <source>
        <dbReference type="PROSITE" id="PS51007"/>
    </source>
</evidence>
<feature type="domain" description="Cytochrome c" evidence="7">
    <location>
        <begin position="176"/>
        <end position="436"/>
    </location>
</feature>
<evidence type="ECO:0000256" key="2">
    <source>
        <dbReference type="ARBA" id="ARBA00022723"/>
    </source>
</evidence>
<dbReference type="GO" id="GO:0004130">
    <property type="term" value="F:cytochrome-c peroxidase activity"/>
    <property type="evidence" value="ECO:0007669"/>
    <property type="project" value="UniProtKB-EC"/>
</dbReference>
<dbReference type="RefSeq" id="WP_026611970.1">
    <property type="nucleotide sequence ID" value="NZ_OX458333.1"/>
</dbReference>
<evidence type="ECO:0000256" key="1">
    <source>
        <dbReference type="ARBA" id="ARBA00022617"/>
    </source>
</evidence>